<protein>
    <submittedName>
        <fullName evidence="2">Uncharacterized protein</fullName>
    </submittedName>
</protein>
<name>A0A0G4IL08_PLABS</name>
<evidence type="ECO:0000313" key="2">
    <source>
        <dbReference type="EMBL" id="CEO95936.1"/>
    </source>
</evidence>
<dbReference type="Proteomes" id="UP000039324">
    <property type="component" value="Unassembled WGS sequence"/>
</dbReference>
<gene>
    <name evidence="2" type="ORF">PBRA_004626</name>
    <name evidence="3" type="ORF">PLBR_LOCUS730</name>
</gene>
<dbReference type="Proteomes" id="UP000290189">
    <property type="component" value="Unassembled WGS sequence"/>
</dbReference>
<keyword evidence="3" id="KW-0496">Mitochondrion</keyword>
<sequence length="221" mass="25604">MSSTTRGLKKQLAQCDKEHRGLVLAAEQLLDANRLLESKLTNMSRLVDARRDIVNKLVETKQQQLSQAADERARLQQEVQALIKERDAVFQEVAVAHRSALDQRKSLRLDEIDSNQHTEGEIIDQRKRIDLLKEEIAYLKNVEKQQTSEENELRRLLDEDLVRALGKELTSIEANIRQLDVAHREAQPNIREVHRKIADLEMKNRAMRAVLAKNHVDIKHY</sequence>
<proteinExistence type="predicted"/>
<keyword evidence="4" id="KW-1185">Reference proteome</keyword>
<reference evidence="3 5" key="2">
    <citation type="submission" date="2018-03" db="EMBL/GenBank/DDBJ databases">
        <authorList>
            <person name="Fogelqvist J."/>
        </authorList>
    </citation>
    <scope>NUCLEOTIDE SEQUENCE [LARGE SCALE GENOMIC DNA]</scope>
</reference>
<geneLocation type="mitochondrion" evidence="3"/>
<dbReference type="EMBL" id="CDSF01000046">
    <property type="protein sequence ID" value="CEO95936.1"/>
    <property type="molecule type" value="Genomic_DNA"/>
</dbReference>
<evidence type="ECO:0000313" key="4">
    <source>
        <dbReference type="Proteomes" id="UP000039324"/>
    </source>
</evidence>
<keyword evidence="1" id="KW-0175">Coiled coil</keyword>
<feature type="coiled-coil region" evidence="1">
    <location>
        <begin position="58"/>
        <end position="159"/>
    </location>
</feature>
<organism evidence="2 4">
    <name type="scientific">Plasmodiophora brassicae</name>
    <name type="common">Clubroot disease agent</name>
    <dbReference type="NCBI Taxonomy" id="37360"/>
    <lineage>
        <taxon>Eukaryota</taxon>
        <taxon>Sar</taxon>
        <taxon>Rhizaria</taxon>
        <taxon>Endomyxa</taxon>
        <taxon>Phytomyxea</taxon>
        <taxon>Plasmodiophorida</taxon>
        <taxon>Plasmodiophoridae</taxon>
        <taxon>Plasmodiophora</taxon>
    </lineage>
</organism>
<dbReference type="AlphaFoldDB" id="A0A0G4IL08"/>
<evidence type="ECO:0000313" key="5">
    <source>
        <dbReference type="Proteomes" id="UP000290189"/>
    </source>
</evidence>
<evidence type="ECO:0000256" key="1">
    <source>
        <dbReference type="SAM" id="Coils"/>
    </source>
</evidence>
<dbReference type="EMBL" id="OVEO01000001">
    <property type="protein sequence ID" value="SPQ93515.1"/>
    <property type="molecule type" value="Genomic_DNA"/>
</dbReference>
<accession>A0A0G4IL08</accession>
<reference evidence="2 4" key="1">
    <citation type="submission" date="2015-02" db="EMBL/GenBank/DDBJ databases">
        <authorList>
            <person name="Chooi Y.-H."/>
        </authorList>
    </citation>
    <scope>NUCLEOTIDE SEQUENCE [LARGE SCALE GENOMIC DNA]</scope>
    <source>
        <strain evidence="2">E3</strain>
    </source>
</reference>
<evidence type="ECO:0000313" key="3">
    <source>
        <dbReference type="EMBL" id="SPQ93515.1"/>
    </source>
</evidence>